<dbReference type="EMBL" id="BGZK01001952">
    <property type="protein sequence ID" value="GBP88717.1"/>
    <property type="molecule type" value="Genomic_DNA"/>
</dbReference>
<keyword evidence="2" id="KW-1185">Reference proteome</keyword>
<gene>
    <name evidence="1" type="ORF">EVAR_60653_1</name>
</gene>
<comment type="caution">
    <text evidence="1">The sequence shown here is derived from an EMBL/GenBank/DDBJ whole genome shotgun (WGS) entry which is preliminary data.</text>
</comment>
<protein>
    <submittedName>
        <fullName evidence="1">Uncharacterized protein</fullName>
    </submittedName>
</protein>
<reference evidence="1 2" key="1">
    <citation type="journal article" date="2019" name="Commun. Biol.">
        <title>The bagworm genome reveals a unique fibroin gene that provides high tensile strength.</title>
        <authorList>
            <person name="Kono N."/>
            <person name="Nakamura H."/>
            <person name="Ohtoshi R."/>
            <person name="Tomita M."/>
            <person name="Numata K."/>
            <person name="Arakawa K."/>
        </authorList>
    </citation>
    <scope>NUCLEOTIDE SEQUENCE [LARGE SCALE GENOMIC DNA]</scope>
</reference>
<organism evidence="1 2">
    <name type="scientific">Eumeta variegata</name>
    <name type="common">Bagworm moth</name>
    <name type="synonym">Eumeta japonica</name>
    <dbReference type="NCBI Taxonomy" id="151549"/>
    <lineage>
        <taxon>Eukaryota</taxon>
        <taxon>Metazoa</taxon>
        <taxon>Ecdysozoa</taxon>
        <taxon>Arthropoda</taxon>
        <taxon>Hexapoda</taxon>
        <taxon>Insecta</taxon>
        <taxon>Pterygota</taxon>
        <taxon>Neoptera</taxon>
        <taxon>Endopterygota</taxon>
        <taxon>Lepidoptera</taxon>
        <taxon>Glossata</taxon>
        <taxon>Ditrysia</taxon>
        <taxon>Tineoidea</taxon>
        <taxon>Psychidae</taxon>
        <taxon>Oiketicinae</taxon>
        <taxon>Eumeta</taxon>
    </lineage>
</organism>
<proteinExistence type="predicted"/>
<evidence type="ECO:0000313" key="1">
    <source>
        <dbReference type="EMBL" id="GBP88717.1"/>
    </source>
</evidence>
<sequence length="199" mass="22354">MCSHDENTETVDYTIRNISTDEQQIVISFQSNNSCNEDQNHSNYKGIVGNILRGRDVIIVTKQDQLKDLISDSVDASDQSYVTNNATGVVSFTPYPESSVKHHATLLKEMPISVAEDLATSTEFVYGNLWFLIPPNQIFTSRCKEDVINDVHKLTSSAFSEAPVLQHEAVASPAMYDGLQILWFKANQNILFEQFAFKI</sequence>
<dbReference type="OrthoDB" id="7615289at2759"/>
<name>A0A4C1ZQ20_EUMVA</name>
<dbReference type="AlphaFoldDB" id="A0A4C1ZQ20"/>
<dbReference type="Proteomes" id="UP000299102">
    <property type="component" value="Unassembled WGS sequence"/>
</dbReference>
<accession>A0A4C1ZQ20</accession>
<evidence type="ECO:0000313" key="2">
    <source>
        <dbReference type="Proteomes" id="UP000299102"/>
    </source>
</evidence>